<accession>A0A8K0CNT8</accession>
<dbReference type="InterPro" id="IPR020904">
    <property type="entry name" value="Sc_DH/Rdtase_CS"/>
</dbReference>
<dbReference type="FunFam" id="3.40.50.720:FF:000047">
    <property type="entry name" value="NADP-dependent L-serine/L-allo-threonine dehydrogenase"/>
    <property type="match status" value="1"/>
</dbReference>
<dbReference type="GO" id="GO:0016616">
    <property type="term" value="F:oxidoreductase activity, acting on the CH-OH group of donors, NAD or NADP as acceptor"/>
    <property type="evidence" value="ECO:0007669"/>
    <property type="project" value="UniProtKB-ARBA"/>
</dbReference>
<dbReference type="OrthoDB" id="1933717at2759"/>
<dbReference type="AlphaFoldDB" id="A0A8K0CNT8"/>
<dbReference type="InterPro" id="IPR002347">
    <property type="entry name" value="SDR_fam"/>
</dbReference>
<reference evidence="4" key="1">
    <citation type="submission" date="2019-08" db="EMBL/GenBank/DDBJ databases">
        <title>The genome of the North American firefly Photinus pyralis.</title>
        <authorList>
            <consortium name="Photinus pyralis genome working group"/>
            <person name="Fallon T.R."/>
            <person name="Sander Lower S.E."/>
            <person name="Weng J.-K."/>
        </authorList>
    </citation>
    <scope>NUCLEOTIDE SEQUENCE</scope>
    <source>
        <strain evidence="4">TRF0915ILg1</strain>
        <tissue evidence="4">Whole body</tissue>
    </source>
</reference>
<keyword evidence="5" id="KW-1185">Reference proteome</keyword>
<dbReference type="Proteomes" id="UP000801492">
    <property type="component" value="Unassembled WGS sequence"/>
</dbReference>
<dbReference type="Pfam" id="PF00106">
    <property type="entry name" value="adh_short"/>
    <property type="match status" value="1"/>
</dbReference>
<dbReference type="InterPro" id="IPR036291">
    <property type="entry name" value="NAD(P)-bd_dom_sf"/>
</dbReference>
<name>A0A8K0CNT8_IGNLU</name>
<dbReference type="Gene3D" id="3.40.50.720">
    <property type="entry name" value="NAD(P)-binding Rossmann-like Domain"/>
    <property type="match status" value="1"/>
</dbReference>
<gene>
    <name evidence="4" type="ORF">ILUMI_18320</name>
</gene>
<dbReference type="EMBL" id="VTPC01081433">
    <property type="protein sequence ID" value="KAF2887853.1"/>
    <property type="molecule type" value="Genomic_DNA"/>
</dbReference>
<evidence type="ECO:0000256" key="1">
    <source>
        <dbReference type="ARBA" id="ARBA00006484"/>
    </source>
</evidence>
<evidence type="ECO:0000313" key="5">
    <source>
        <dbReference type="Proteomes" id="UP000801492"/>
    </source>
</evidence>
<protein>
    <recommendedName>
        <fullName evidence="6">Dehydrogenase/reductase SDR family member 11</fullName>
    </recommendedName>
</protein>
<organism evidence="4 5">
    <name type="scientific">Ignelater luminosus</name>
    <name type="common">Cucubano</name>
    <name type="synonym">Pyrophorus luminosus</name>
    <dbReference type="NCBI Taxonomy" id="2038154"/>
    <lineage>
        <taxon>Eukaryota</taxon>
        <taxon>Metazoa</taxon>
        <taxon>Ecdysozoa</taxon>
        <taxon>Arthropoda</taxon>
        <taxon>Hexapoda</taxon>
        <taxon>Insecta</taxon>
        <taxon>Pterygota</taxon>
        <taxon>Neoptera</taxon>
        <taxon>Endopterygota</taxon>
        <taxon>Coleoptera</taxon>
        <taxon>Polyphaga</taxon>
        <taxon>Elateriformia</taxon>
        <taxon>Elateroidea</taxon>
        <taxon>Elateridae</taxon>
        <taxon>Agrypninae</taxon>
        <taxon>Pyrophorini</taxon>
        <taxon>Ignelater</taxon>
    </lineage>
</organism>
<sequence length="240" mass="26234">MSTGVFGEIVEDYLKQMEQWIGGLAVVTGASAGIGAATVVKLVKAGVIVVGLARRIEVLEEMANSLEGEKGTFHPKQCDVTNEEEVIETFQWIEETLGPISILINNAGMLKPTTLKDGVTEYWKQTFDLNVLAICICTREGLKSMKTHGIDGHIIHVNSVAGHFVPNVPLPEPMLNVYPATKHAVTALTETLRKELIRVNSKIKVSEQKEESAQTKAIHVDADEKKTAGERLKLVYCLTA</sequence>
<keyword evidence="2" id="KW-0560">Oxidoreductase</keyword>
<evidence type="ECO:0000313" key="4">
    <source>
        <dbReference type="EMBL" id="KAF2887853.1"/>
    </source>
</evidence>
<evidence type="ECO:0000256" key="2">
    <source>
        <dbReference type="ARBA" id="ARBA00023002"/>
    </source>
</evidence>
<comment type="caution">
    <text evidence="4">The sequence shown here is derived from an EMBL/GenBank/DDBJ whole genome shotgun (WGS) entry which is preliminary data.</text>
</comment>
<dbReference type="PROSITE" id="PS00061">
    <property type="entry name" value="ADH_SHORT"/>
    <property type="match status" value="1"/>
</dbReference>
<comment type="similarity">
    <text evidence="1 3">Belongs to the short-chain dehydrogenases/reductases (SDR) family.</text>
</comment>
<feature type="non-terminal residue" evidence="4">
    <location>
        <position position="1"/>
    </location>
</feature>
<dbReference type="PRINTS" id="PR00080">
    <property type="entry name" value="SDRFAMILY"/>
</dbReference>
<evidence type="ECO:0000256" key="3">
    <source>
        <dbReference type="RuleBase" id="RU000363"/>
    </source>
</evidence>
<proteinExistence type="inferred from homology"/>
<dbReference type="PANTHER" id="PTHR43115:SF4">
    <property type="entry name" value="DEHYDROGENASE_REDUCTASE SDR FAMILY MEMBER 11"/>
    <property type="match status" value="1"/>
</dbReference>
<dbReference type="PANTHER" id="PTHR43115">
    <property type="entry name" value="DEHYDROGENASE/REDUCTASE SDR FAMILY MEMBER 11"/>
    <property type="match status" value="1"/>
</dbReference>
<evidence type="ECO:0008006" key="6">
    <source>
        <dbReference type="Google" id="ProtNLM"/>
    </source>
</evidence>
<dbReference type="SUPFAM" id="SSF51735">
    <property type="entry name" value="NAD(P)-binding Rossmann-fold domains"/>
    <property type="match status" value="1"/>
</dbReference>
<dbReference type="PRINTS" id="PR00081">
    <property type="entry name" value="GDHRDH"/>
</dbReference>